<keyword evidence="5" id="KW-1185">Reference proteome</keyword>
<dbReference type="EMBL" id="JBANEI010000002">
    <property type="protein sequence ID" value="MEI2680930.1"/>
    <property type="molecule type" value="Genomic_DNA"/>
</dbReference>
<dbReference type="GO" id="GO:0016491">
    <property type="term" value="F:oxidoreductase activity"/>
    <property type="evidence" value="ECO:0007669"/>
    <property type="project" value="UniProtKB-KW"/>
</dbReference>
<organism evidence="4 5">
    <name type="scientific">Erwinia aphidicola</name>
    <dbReference type="NCBI Taxonomy" id="68334"/>
    <lineage>
        <taxon>Bacteria</taxon>
        <taxon>Pseudomonadati</taxon>
        <taxon>Pseudomonadota</taxon>
        <taxon>Gammaproteobacteria</taxon>
        <taxon>Enterobacterales</taxon>
        <taxon>Erwiniaceae</taxon>
        <taxon>Erwinia</taxon>
    </lineage>
</organism>
<evidence type="ECO:0000313" key="5">
    <source>
        <dbReference type="Proteomes" id="UP001306592"/>
    </source>
</evidence>
<dbReference type="PRINTS" id="PR00081">
    <property type="entry name" value="GDHRDH"/>
</dbReference>
<reference evidence="4 5" key="1">
    <citation type="submission" date="2024-02" db="EMBL/GenBank/DDBJ databases">
        <title>First report Erwinia aphidicola in onion in Chile.</title>
        <authorList>
            <person name="Valenzuela M."/>
            <person name="Pena M."/>
            <person name="Dutta B."/>
        </authorList>
    </citation>
    <scope>NUCLEOTIDE SEQUENCE [LARGE SCALE GENOMIC DNA]</scope>
    <source>
        <strain evidence="4 5">QCJ3A</strain>
    </source>
</reference>
<dbReference type="InterPro" id="IPR036291">
    <property type="entry name" value="NAD(P)-bd_dom_sf"/>
</dbReference>
<protein>
    <submittedName>
        <fullName evidence="4">SDR family oxidoreductase</fullName>
        <ecNumber evidence="4">1.-.-.-</ecNumber>
    </submittedName>
</protein>
<keyword evidence="2 4" id="KW-0560">Oxidoreductase</keyword>
<dbReference type="PANTHER" id="PTHR44196:SF2">
    <property type="entry name" value="SHORT-CHAIN DEHYDROGENASE-RELATED"/>
    <property type="match status" value="1"/>
</dbReference>
<comment type="similarity">
    <text evidence="1 3">Belongs to the short-chain dehydrogenases/reductases (SDR) family.</text>
</comment>
<evidence type="ECO:0000256" key="2">
    <source>
        <dbReference type="ARBA" id="ARBA00023002"/>
    </source>
</evidence>
<comment type="caution">
    <text evidence="4">The sequence shown here is derived from an EMBL/GenBank/DDBJ whole genome shotgun (WGS) entry which is preliminary data.</text>
</comment>
<dbReference type="Proteomes" id="UP001306592">
    <property type="component" value="Unassembled WGS sequence"/>
</dbReference>
<dbReference type="PRINTS" id="PR00080">
    <property type="entry name" value="SDRFAMILY"/>
</dbReference>
<gene>
    <name evidence="4" type="ORF">V8N49_04575</name>
</gene>
<evidence type="ECO:0000256" key="3">
    <source>
        <dbReference type="RuleBase" id="RU000363"/>
    </source>
</evidence>
<proteinExistence type="inferred from homology"/>
<accession>A0ABU8DBP5</accession>
<name>A0ABU8DBP5_ERWAP</name>
<dbReference type="PIRSF" id="PIRSF000126">
    <property type="entry name" value="11-beta-HSD1"/>
    <property type="match status" value="1"/>
</dbReference>
<sequence>MTTATLGTAVITGASSGIGAVYAERLAARGYNVLLVARDQQRLEKLAQQLADKYGISSEVLAADLTNKQDLARVEQRLRSDASISLLVNNAGMSVDGDFLDNDIDRVETMIALNILAPTRLAHAAGNAFKARGHGTLINVASVLALVHEMFNGAYNASKSFVLTFSRSLEASLSAHGVRVQAVLPGLTRTEIFERSGKSLDEVPPQMIMEVDTLVDAALAGLDLGESVTIASLENIEKWQAYEASRAALIPDLSRDRSASRYR</sequence>
<dbReference type="EC" id="1.-.-.-" evidence="4"/>
<evidence type="ECO:0000256" key="1">
    <source>
        <dbReference type="ARBA" id="ARBA00006484"/>
    </source>
</evidence>
<dbReference type="PANTHER" id="PTHR44196">
    <property type="entry name" value="DEHYDROGENASE/REDUCTASE SDR FAMILY MEMBER 7B"/>
    <property type="match status" value="1"/>
</dbReference>
<dbReference type="InterPro" id="IPR002347">
    <property type="entry name" value="SDR_fam"/>
</dbReference>
<evidence type="ECO:0000313" key="4">
    <source>
        <dbReference type="EMBL" id="MEI2680930.1"/>
    </source>
</evidence>
<dbReference type="Gene3D" id="3.40.50.720">
    <property type="entry name" value="NAD(P)-binding Rossmann-like Domain"/>
    <property type="match status" value="1"/>
</dbReference>
<dbReference type="Pfam" id="PF00106">
    <property type="entry name" value="adh_short"/>
    <property type="match status" value="1"/>
</dbReference>
<dbReference type="SUPFAM" id="SSF51735">
    <property type="entry name" value="NAD(P)-binding Rossmann-fold domains"/>
    <property type="match status" value="1"/>
</dbReference>
<dbReference type="RefSeq" id="WP_187497509.1">
    <property type="nucleotide sequence ID" value="NZ_CP142210.1"/>
</dbReference>